<keyword evidence="1" id="KW-0812">Transmembrane</keyword>
<dbReference type="Proteomes" id="UP000182466">
    <property type="component" value="Unassembled WGS sequence"/>
</dbReference>
<name>A0A1I6Y4T0_9RHOB</name>
<sequence>MSFQSKFIAAASAAALTLIAGTVSAATIFEDNFNRSNSNTVGNGWNELEWNSNDVAINNNSLMLRDYLGGEPDAAASSLVIDASGYENISVEFKWRSLSPNENNDDLYLSWALDPAPAITDENAWTQVFQGNDGGTNWFTANVALAGAENGMFNLMLWTDVGSYNEGYLIDYVTVTGDAISAVPLPAGMPLLLGGIAAFALARRKRAQA</sequence>
<protein>
    <submittedName>
        <fullName evidence="3">VPLPA-CTERM protein sorting domain-containing protein</fullName>
    </submittedName>
</protein>
<keyword evidence="1" id="KW-1133">Transmembrane helix</keyword>
<feature type="signal peptide" evidence="2">
    <location>
        <begin position="1"/>
        <end position="25"/>
    </location>
</feature>
<dbReference type="EMBL" id="FPAW01000002">
    <property type="protein sequence ID" value="SFT45508.1"/>
    <property type="molecule type" value="Genomic_DNA"/>
</dbReference>
<evidence type="ECO:0000256" key="1">
    <source>
        <dbReference type="SAM" id="Phobius"/>
    </source>
</evidence>
<proteinExistence type="predicted"/>
<feature type="transmembrane region" description="Helical" evidence="1">
    <location>
        <begin position="183"/>
        <end position="202"/>
    </location>
</feature>
<evidence type="ECO:0000313" key="4">
    <source>
        <dbReference type="Proteomes" id="UP000182466"/>
    </source>
</evidence>
<dbReference type="RefSeq" id="WP_027260511.1">
    <property type="nucleotide sequence ID" value="NZ_FPAW01000002.1"/>
</dbReference>
<accession>A0A1I6Y4T0</accession>
<keyword evidence="4" id="KW-1185">Reference proteome</keyword>
<dbReference type="NCBIfam" id="TIGR03370">
    <property type="entry name" value="VPLPA-CTERM"/>
    <property type="match status" value="1"/>
</dbReference>
<keyword evidence="2" id="KW-0732">Signal</keyword>
<evidence type="ECO:0000313" key="3">
    <source>
        <dbReference type="EMBL" id="SFT45508.1"/>
    </source>
</evidence>
<dbReference type="InterPro" id="IPR022472">
    <property type="entry name" value="VPLPA-CTERM"/>
</dbReference>
<gene>
    <name evidence="3" type="ORF">SAMN05216236_10264</name>
</gene>
<organism evidence="3 4">
    <name type="scientific">Sedimentitalea nanhaiensis</name>
    <dbReference type="NCBI Taxonomy" id="999627"/>
    <lineage>
        <taxon>Bacteria</taxon>
        <taxon>Pseudomonadati</taxon>
        <taxon>Pseudomonadota</taxon>
        <taxon>Alphaproteobacteria</taxon>
        <taxon>Rhodobacterales</taxon>
        <taxon>Paracoccaceae</taxon>
        <taxon>Sedimentitalea</taxon>
    </lineage>
</organism>
<evidence type="ECO:0000256" key="2">
    <source>
        <dbReference type="SAM" id="SignalP"/>
    </source>
</evidence>
<dbReference type="AlphaFoldDB" id="A0A1I6Y4T0"/>
<reference evidence="3 4" key="1">
    <citation type="submission" date="2016-10" db="EMBL/GenBank/DDBJ databases">
        <authorList>
            <person name="de Groot N.N."/>
        </authorList>
    </citation>
    <scope>NUCLEOTIDE SEQUENCE [LARGE SCALE GENOMIC DNA]</scope>
    <source>
        <strain evidence="3 4">CGMCC 1.10959</strain>
    </source>
</reference>
<dbReference type="STRING" id="999627.SAMN05216236_10264"/>
<keyword evidence="1" id="KW-0472">Membrane</keyword>
<feature type="chain" id="PRO_5010289671" evidence="2">
    <location>
        <begin position="26"/>
        <end position="209"/>
    </location>
</feature>
<dbReference type="eggNOG" id="ENOG5033K8X">
    <property type="taxonomic scope" value="Bacteria"/>
</dbReference>